<evidence type="ECO:0000256" key="2">
    <source>
        <dbReference type="ARBA" id="ARBA00005879"/>
    </source>
</evidence>
<dbReference type="Gene3D" id="3.30.950.10">
    <property type="entry name" value="Methyltransferase, Cobalt-precorrin-4 Transmethylase, Domain 2"/>
    <property type="match status" value="1"/>
</dbReference>
<dbReference type="EMBL" id="CP024955">
    <property type="protein sequence ID" value="ATY84143.1"/>
    <property type="molecule type" value="Genomic_DNA"/>
</dbReference>
<dbReference type="GO" id="GO:0009236">
    <property type="term" value="P:cobalamin biosynthetic process"/>
    <property type="evidence" value="ECO:0007669"/>
    <property type="project" value="UniProtKB-UniPathway"/>
</dbReference>
<evidence type="ECO:0000256" key="6">
    <source>
        <dbReference type="ARBA" id="ARBA00022691"/>
    </source>
</evidence>
<dbReference type="PANTHER" id="PTHR45790:SF4">
    <property type="entry name" value="COBALT-PRECORRIN-4 C(11)-METHYLTRANSFERASE"/>
    <property type="match status" value="1"/>
</dbReference>
<reference evidence="9" key="1">
    <citation type="submission" date="2017-11" db="EMBL/GenBank/DDBJ databases">
        <title>Complete Genome Sequence of Kyrpidia sp. Strain EA-1, a thermophilic, hydrogen-oxidizing Bacterium, isolated from the Azores.</title>
        <authorList>
            <person name="Reiner J.E."/>
            <person name="Lapp C.J."/>
            <person name="Bunk B."/>
            <person name="Gescher J."/>
        </authorList>
    </citation>
    <scope>NUCLEOTIDE SEQUENCE [LARGE SCALE GENOMIC DNA]</scope>
    <source>
        <strain evidence="9">EA-1</strain>
    </source>
</reference>
<organism evidence="8 9">
    <name type="scientific">Kyrpidia spormannii</name>
    <dbReference type="NCBI Taxonomy" id="2055160"/>
    <lineage>
        <taxon>Bacteria</taxon>
        <taxon>Bacillati</taxon>
        <taxon>Bacillota</taxon>
        <taxon>Bacilli</taxon>
        <taxon>Bacillales</taxon>
        <taxon>Alicyclobacillaceae</taxon>
        <taxon>Kyrpidia</taxon>
    </lineage>
</organism>
<evidence type="ECO:0000313" key="9">
    <source>
        <dbReference type="Proteomes" id="UP000231932"/>
    </source>
</evidence>
<dbReference type="AlphaFoldDB" id="A0A2K8N3V1"/>
<dbReference type="KEGG" id="kyr:CVV65_03575"/>
<dbReference type="InterPro" id="IPR014777">
    <property type="entry name" value="4pyrrole_Mease_sub1"/>
</dbReference>
<evidence type="ECO:0000259" key="7">
    <source>
        <dbReference type="Pfam" id="PF00590"/>
    </source>
</evidence>
<comment type="pathway">
    <text evidence="1">Cofactor biosynthesis; adenosylcobalamin biosynthesis.</text>
</comment>
<dbReference type="RefSeq" id="WP_100666973.1">
    <property type="nucleotide sequence ID" value="NZ_CP024955.1"/>
</dbReference>
<dbReference type="PANTHER" id="PTHR45790">
    <property type="entry name" value="SIROHEME SYNTHASE-RELATED"/>
    <property type="match status" value="1"/>
</dbReference>
<keyword evidence="5 8" id="KW-0808">Transferase</keyword>
<dbReference type="InterPro" id="IPR035996">
    <property type="entry name" value="4pyrrol_Methylase_sf"/>
</dbReference>
<protein>
    <submittedName>
        <fullName evidence="8">Precorrin-4 C(11)-methyltransferase</fullName>
    </submittedName>
</protein>
<proteinExistence type="inferred from homology"/>
<dbReference type="PROSITE" id="PS00839">
    <property type="entry name" value="SUMT_1"/>
    <property type="match status" value="1"/>
</dbReference>
<dbReference type="InterPro" id="IPR050161">
    <property type="entry name" value="Siro_Cobalamin_biosynth"/>
</dbReference>
<keyword evidence="4 8" id="KW-0489">Methyltransferase</keyword>
<dbReference type="NCBIfam" id="TIGR01465">
    <property type="entry name" value="cobM_cbiF"/>
    <property type="match status" value="1"/>
</dbReference>
<dbReference type="Pfam" id="PF00590">
    <property type="entry name" value="TP_methylase"/>
    <property type="match status" value="1"/>
</dbReference>
<feature type="domain" description="Tetrapyrrole methylase" evidence="7">
    <location>
        <begin position="8"/>
        <end position="214"/>
    </location>
</feature>
<dbReference type="Proteomes" id="UP000231932">
    <property type="component" value="Chromosome"/>
</dbReference>
<evidence type="ECO:0000256" key="4">
    <source>
        <dbReference type="ARBA" id="ARBA00022603"/>
    </source>
</evidence>
<dbReference type="GO" id="GO:0032259">
    <property type="term" value="P:methylation"/>
    <property type="evidence" value="ECO:0007669"/>
    <property type="project" value="UniProtKB-KW"/>
</dbReference>
<keyword evidence="9" id="KW-1185">Reference proteome</keyword>
<dbReference type="UniPathway" id="UPA00148"/>
<dbReference type="GO" id="GO:0046026">
    <property type="term" value="F:precorrin-4 C11-methyltransferase activity"/>
    <property type="evidence" value="ECO:0007669"/>
    <property type="project" value="InterPro"/>
</dbReference>
<keyword evidence="6" id="KW-0949">S-adenosyl-L-methionine</keyword>
<name>A0A2K8N3V1_9BACL</name>
<dbReference type="OrthoDB" id="9815856at2"/>
<accession>A0A2K8N3V1</accession>
<evidence type="ECO:0000313" key="8">
    <source>
        <dbReference type="EMBL" id="ATY84143.1"/>
    </source>
</evidence>
<dbReference type="SUPFAM" id="SSF53790">
    <property type="entry name" value="Tetrapyrrole methylase"/>
    <property type="match status" value="1"/>
</dbReference>
<keyword evidence="3" id="KW-0169">Cobalamin biosynthesis</keyword>
<comment type="similarity">
    <text evidence="2">Belongs to the precorrin methyltransferase family.</text>
</comment>
<dbReference type="InterPro" id="IPR006362">
    <property type="entry name" value="Cbl_synth_CobM/CibF"/>
</dbReference>
<gene>
    <name evidence="8" type="primary">cobM</name>
    <name evidence="8" type="ORF">CVV65_03575</name>
</gene>
<dbReference type="Gene3D" id="3.40.1010.10">
    <property type="entry name" value="Cobalt-precorrin-4 Transmethylase, Domain 1"/>
    <property type="match status" value="1"/>
</dbReference>
<sequence>MSRPGIGKVYFIGAGPGDPELITVKGKRLIEEADLILYTDSLVNPEVLRGAKSEARIEKSSGLTLEEIAGRMIDAAEQGQRVARVHTGDPSVFGAILEQAARLDAAGIPWEIVPGVSSVFAAAAVLGAELTVPEVTQTVILTRAAGRTPVPPGEELTALARHRSTLALFLSAGLMGDVRNALRQAGWEDNIAVAAVYKATWPDQVVVRSTLGRIVEDMRDAQIRSHALILAGPALDPGLRRPDGPKSRLYDPTFAHRYRRAVRAGDAPGGEEP</sequence>
<evidence type="ECO:0000256" key="1">
    <source>
        <dbReference type="ARBA" id="ARBA00004953"/>
    </source>
</evidence>
<dbReference type="InterPro" id="IPR003043">
    <property type="entry name" value="Uropor_MeTrfase_CS"/>
</dbReference>
<evidence type="ECO:0000256" key="3">
    <source>
        <dbReference type="ARBA" id="ARBA00022573"/>
    </source>
</evidence>
<evidence type="ECO:0000256" key="5">
    <source>
        <dbReference type="ARBA" id="ARBA00022679"/>
    </source>
</evidence>
<dbReference type="CDD" id="cd11641">
    <property type="entry name" value="Precorrin-4_C11-MT"/>
    <property type="match status" value="1"/>
</dbReference>
<dbReference type="InterPro" id="IPR014776">
    <property type="entry name" value="4pyrrole_Mease_sub2"/>
</dbReference>
<dbReference type="InterPro" id="IPR000878">
    <property type="entry name" value="4pyrrol_Mease"/>
</dbReference>